<accession>A0ACD6B707</accession>
<dbReference type="InterPro" id="IPR013106">
    <property type="entry name" value="Ig_V-set"/>
</dbReference>
<dbReference type="RefSeq" id="XP_001341662.7">
    <property type="nucleotide sequence ID" value="XM_001341626.10"/>
</dbReference>
<dbReference type="Bgee" id="ENSDARG00000097019">
    <property type="expression patterns" value="Expressed in intestine and 16 other cell types or tissues"/>
</dbReference>
<dbReference type="Proteomes" id="UP000000437">
    <property type="component" value="Chromosome 15"/>
</dbReference>
<dbReference type="GeneTree" id="ENSGT00940000165285"/>
<dbReference type="AGR" id="ZFIN:ZDB-GENE-131121-649"/>
<dbReference type="ZFIN" id="ZDB-GENE-131121-649">
    <property type="gene designation" value="si:ch211-108p6.4"/>
</dbReference>
<protein>
    <submittedName>
        <fullName evidence="2">Tapasin-related protein</fullName>
    </submittedName>
</protein>
<gene>
    <name evidence="3" type="primary">dhrs13b.1</name>
    <name evidence="2 4" type="synonym">si:ch211-108p6.4</name>
</gene>
<dbReference type="InterPro" id="IPR036179">
    <property type="entry name" value="Ig-like_dom_sf"/>
</dbReference>
<dbReference type="SMART" id="SM00407">
    <property type="entry name" value="IGc1"/>
    <property type="match status" value="1"/>
</dbReference>
<dbReference type="InterPro" id="IPR013783">
    <property type="entry name" value="Ig-like_fold"/>
</dbReference>
<dbReference type="InterPro" id="IPR050380">
    <property type="entry name" value="Immune_Resp_Modulators"/>
</dbReference>
<dbReference type="InterPro" id="IPR003597">
    <property type="entry name" value="Ig_C1-set"/>
</dbReference>
<dbReference type="eggNOG" id="KOG1208">
    <property type="taxonomic scope" value="Eukaryota"/>
</dbReference>
<dbReference type="InterPro" id="IPR003006">
    <property type="entry name" value="Ig/MHC_CS"/>
</dbReference>
<dbReference type="Gene3D" id="2.60.40.10">
    <property type="entry name" value="Immunoglobulins"/>
    <property type="match status" value="2"/>
</dbReference>
<dbReference type="KEGG" id="dre:100001718"/>
<dbReference type="Pfam" id="PF07686">
    <property type="entry name" value="V-set"/>
    <property type="match status" value="1"/>
</dbReference>
<keyword evidence="1" id="KW-1185">Reference proteome</keyword>
<dbReference type="InterPro" id="IPR007110">
    <property type="entry name" value="Ig-like_dom"/>
</dbReference>
<evidence type="ECO:0000313" key="4">
    <source>
        <dbReference type="ZFIN" id="ZDB-GENE-131121-649"/>
    </source>
</evidence>
<dbReference type="PROSITE" id="PS50835">
    <property type="entry name" value="IG_LIKE"/>
    <property type="match status" value="2"/>
</dbReference>
<evidence type="ECO:0000313" key="2">
    <source>
        <dbReference type="RefSeq" id="XP_001341662.7"/>
    </source>
</evidence>
<evidence type="ECO:0000313" key="1">
    <source>
        <dbReference type="Proteomes" id="UP000000437"/>
    </source>
</evidence>
<dbReference type="OrthoDB" id="354769at2759"/>
<dbReference type="InterPro" id="IPR003599">
    <property type="entry name" value="Ig_sub"/>
</dbReference>
<dbReference type="SUPFAM" id="SSF48726">
    <property type="entry name" value="Immunoglobulin"/>
    <property type="match status" value="2"/>
</dbReference>
<name>A0ACD6B707_DANRE</name>
<dbReference type="PaxDb" id="7955-ENSDARP00000107484"/>
<proteinExistence type="predicted"/>
<organism evidence="1 2">
    <name type="scientific">Danio rerio</name>
    <name type="common">Zebrafish</name>
    <name type="synonym">Brachydanio rerio</name>
    <dbReference type="NCBI Taxonomy" id="7955"/>
    <lineage>
        <taxon>Eukaryota</taxon>
        <taxon>Metazoa</taxon>
        <taxon>Chordata</taxon>
        <taxon>Craniata</taxon>
        <taxon>Vertebrata</taxon>
        <taxon>Euteleostomi</taxon>
        <taxon>Actinopterygii</taxon>
        <taxon>Neopterygii</taxon>
        <taxon>Teleostei</taxon>
        <taxon>Ostariophysi</taxon>
        <taxon>Cypriniformes</taxon>
        <taxon>Danionidae</taxon>
        <taxon>Danioninae</taxon>
        <taxon>Danio</taxon>
    </lineage>
</organism>
<dbReference type="SMART" id="SM00409">
    <property type="entry name" value="IG"/>
    <property type="match status" value="2"/>
</dbReference>
<evidence type="ECO:0000313" key="3">
    <source>
        <dbReference type="ZFIN" id="ZDB-GENE-040801-253"/>
    </source>
</evidence>
<dbReference type="AGR" id="ZFIN:ZDB-GENE-040801-253"/>
<dbReference type="PANTHER" id="PTHR23411">
    <property type="entry name" value="TAPASIN"/>
    <property type="match status" value="1"/>
</dbReference>
<reference evidence="2" key="1">
    <citation type="submission" date="2025-08" db="UniProtKB">
        <authorList>
            <consortium name="RefSeq"/>
        </authorList>
    </citation>
    <scope>IDENTIFICATION</scope>
    <source>
        <strain evidence="2">Tuebingen</strain>
        <tissue evidence="2">Fibroblasts and whole tissue</tissue>
    </source>
</reference>
<dbReference type="OMA" id="IQWLPCY"/>
<dbReference type="ZFIN" id="ZDB-GENE-040801-253">
    <property type="gene designation" value="dhrs13b.1"/>
</dbReference>
<dbReference type="PROSITE" id="PS00290">
    <property type="entry name" value="IG_MHC"/>
    <property type="match status" value="1"/>
</dbReference>
<dbReference type="Pfam" id="PF07654">
    <property type="entry name" value="C1-set"/>
    <property type="match status" value="1"/>
</dbReference>
<sequence>MLLGYMAVFGRLWAGCPHGKITFCTFAGLVLALCLGVSGSQTLPDVHWPHCRFMDEKVHVNKEGHIETEYIQRKAVVQFGKDGDSALHPAITFLVTGSEVDMRHYLEGSENMIQCEIRRYSTGGIVMRWPVAGAQEYDVWFTCTLRHTQGLFVITTFLRHTPATPAQGKLDFLQWMKISDGDLLTTSAAMVILTRTPSVEVGFSKEPELHCQFAVDHKLPKATVEWKLQRHGKHIKLFSYSSLTGKTEGSGVTVKAIEGGNASLKLQPVRKRSEGTYVCSVKIPPLNGSHNIPFSISEQPRVSLNVPNTLAMAAGQDKKVICDAESYYPLDVNIEWYLERHRENPMPSFLNVRHSSHRLNQDGTYSISAFLYLEPGLENSGYQYTCSVSHKSLLNPINKSFFLVVTETDSTMWYFAVFGFIISMLLIMHYIPRIFAGRKSAKRYMSSCLGV</sequence>